<evidence type="ECO:0000256" key="4">
    <source>
        <dbReference type="ARBA" id="ARBA00023136"/>
    </source>
</evidence>
<evidence type="ECO:0000259" key="6">
    <source>
        <dbReference type="Pfam" id="PF02656"/>
    </source>
</evidence>
<evidence type="ECO:0000256" key="2">
    <source>
        <dbReference type="ARBA" id="ARBA00022692"/>
    </source>
</evidence>
<dbReference type="Proteomes" id="UP001174908">
    <property type="component" value="Unassembled WGS sequence"/>
</dbReference>
<accession>A0ABT7N515</accession>
<evidence type="ECO:0000313" key="8">
    <source>
        <dbReference type="Proteomes" id="UP001174908"/>
    </source>
</evidence>
<keyword evidence="2 5" id="KW-0812">Transmembrane</keyword>
<keyword evidence="4 5" id="KW-0472">Membrane</keyword>
<evidence type="ECO:0000256" key="5">
    <source>
        <dbReference type="SAM" id="Phobius"/>
    </source>
</evidence>
<name>A0ABT7N515_9BURK</name>
<dbReference type="Pfam" id="PF02656">
    <property type="entry name" value="DUF202"/>
    <property type="match status" value="1"/>
</dbReference>
<comment type="caution">
    <text evidence="7">The sequence shown here is derived from an EMBL/GenBank/DDBJ whole genome shotgun (WGS) entry which is preliminary data.</text>
</comment>
<dbReference type="RefSeq" id="WP_286658163.1">
    <property type="nucleotide sequence ID" value="NZ_JASZYV010000001.1"/>
</dbReference>
<comment type="subcellular location">
    <subcellularLocation>
        <location evidence="1">Endomembrane system</location>
        <topology evidence="1">Multi-pass membrane protein</topology>
    </subcellularLocation>
</comment>
<feature type="domain" description="DUF202" evidence="6">
    <location>
        <begin position="26"/>
        <end position="105"/>
    </location>
</feature>
<proteinExistence type="predicted"/>
<keyword evidence="3 5" id="KW-1133">Transmembrane helix</keyword>
<dbReference type="InterPro" id="IPR003807">
    <property type="entry name" value="DUF202"/>
</dbReference>
<feature type="transmembrane region" description="Helical" evidence="5">
    <location>
        <begin position="117"/>
        <end position="137"/>
    </location>
</feature>
<evidence type="ECO:0000313" key="7">
    <source>
        <dbReference type="EMBL" id="MDM0043039.1"/>
    </source>
</evidence>
<evidence type="ECO:0000256" key="1">
    <source>
        <dbReference type="ARBA" id="ARBA00004127"/>
    </source>
</evidence>
<evidence type="ECO:0000256" key="3">
    <source>
        <dbReference type="ARBA" id="ARBA00022989"/>
    </source>
</evidence>
<feature type="transmembrane region" description="Helical" evidence="5">
    <location>
        <begin position="79"/>
        <end position="97"/>
    </location>
</feature>
<dbReference type="EMBL" id="JASZYV010000001">
    <property type="protein sequence ID" value="MDM0043039.1"/>
    <property type="molecule type" value="Genomic_DNA"/>
</dbReference>
<gene>
    <name evidence="7" type="ORF">QTH91_00960</name>
</gene>
<reference evidence="7" key="1">
    <citation type="submission" date="2023-06" db="EMBL/GenBank/DDBJ databases">
        <authorList>
            <person name="Jiang Y."/>
            <person name="Liu Q."/>
        </authorList>
    </citation>
    <scope>NUCLEOTIDE SEQUENCE</scope>
    <source>
        <strain evidence="7">CGMCC 1.12089</strain>
    </source>
</reference>
<feature type="transmembrane region" description="Helical" evidence="5">
    <location>
        <begin position="37"/>
        <end position="59"/>
    </location>
</feature>
<sequence>MATDAHPVPDLGTELAQQRTALAVERSFLAFERTLMAWLRTSLSMIGFGFTLAKFFAYLETQHGTPVVGAAGRTWASDTVGLSMIAIGTVAMVLAVIQHHRRVRALREFGLVKQWNLALWISTLVAALGVLAFWSLVVR</sequence>
<protein>
    <submittedName>
        <fullName evidence="7">DUF202 domain-containing protein</fullName>
    </submittedName>
</protein>
<keyword evidence="8" id="KW-1185">Reference proteome</keyword>
<organism evidence="7 8">
    <name type="scientific">Variovorax dokdonensis</name>
    <dbReference type="NCBI Taxonomy" id="344883"/>
    <lineage>
        <taxon>Bacteria</taxon>
        <taxon>Pseudomonadati</taxon>
        <taxon>Pseudomonadota</taxon>
        <taxon>Betaproteobacteria</taxon>
        <taxon>Burkholderiales</taxon>
        <taxon>Comamonadaceae</taxon>
        <taxon>Variovorax</taxon>
    </lineage>
</organism>